<feature type="domain" description="Sulfatase-modifying factor enzyme-like" evidence="2">
    <location>
        <begin position="29"/>
        <end position="306"/>
    </location>
</feature>
<dbReference type="Proteomes" id="UP001500301">
    <property type="component" value="Unassembled WGS sequence"/>
</dbReference>
<dbReference type="InterPro" id="IPR042095">
    <property type="entry name" value="SUMF_sf"/>
</dbReference>
<dbReference type="Pfam" id="PF03781">
    <property type="entry name" value="FGE-sulfatase"/>
    <property type="match status" value="1"/>
</dbReference>
<dbReference type="EMBL" id="BAABBB010000015">
    <property type="protein sequence ID" value="GAA3540576.1"/>
    <property type="molecule type" value="Genomic_DNA"/>
</dbReference>
<comment type="caution">
    <text evidence="3">The sequence shown here is derived from an EMBL/GenBank/DDBJ whole genome shotgun (WGS) entry which is preliminary data.</text>
</comment>
<dbReference type="RefSeq" id="WP_257441395.1">
    <property type="nucleotide sequence ID" value="NZ_BAABBB010000015.1"/>
</dbReference>
<dbReference type="InterPro" id="IPR016187">
    <property type="entry name" value="CTDL_fold"/>
</dbReference>
<evidence type="ECO:0000259" key="2">
    <source>
        <dbReference type="Pfam" id="PF03781"/>
    </source>
</evidence>
<dbReference type="Gene3D" id="3.90.1580.10">
    <property type="entry name" value="paralog of FGE (formylglycine-generating enzyme)"/>
    <property type="match status" value="1"/>
</dbReference>
<keyword evidence="4" id="KW-1185">Reference proteome</keyword>
<protein>
    <submittedName>
        <fullName evidence="3">Formylglycine-generating enzyme family protein</fullName>
    </submittedName>
</protein>
<dbReference type="SUPFAM" id="SSF56436">
    <property type="entry name" value="C-type lectin-like"/>
    <property type="match status" value="1"/>
</dbReference>
<proteinExistence type="predicted"/>
<accession>A0ABP6VX60</accession>
<name>A0ABP6VX60_9ACTN</name>
<dbReference type="InterPro" id="IPR051043">
    <property type="entry name" value="Sulfatase_Mod_Factor_Kinase"/>
</dbReference>
<evidence type="ECO:0000313" key="3">
    <source>
        <dbReference type="EMBL" id="GAA3540576.1"/>
    </source>
</evidence>
<evidence type="ECO:0000256" key="1">
    <source>
        <dbReference type="SAM" id="MobiDB-lite"/>
    </source>
</evidence>
<organism evidence="3 4">
    <name type="scientific">Nocardioides daeguensis</name>
    <dbReference type="NCBI Taxonomy" id="908359"/>
    <lineage>
        <taxon>Bacteria</taxon>
        <taxon>Bacillati</taxon>
        <taxon>Actinomycetota</taxon>
        <taxon>Actinomycetes</taxon>
        <taxon>Propionibacteriales</taxon>
        <taxon>Nocardioidaceae</taxon>
        <taxon>Nocardioides</taxon>
    </lineage>
</organism>
<evidence type="ECO:0000313" key="4">
    <source>
        <dbReference type="Proteomes" id="UP001500301"/>
    </source>
</evidence>
<feature type="region of interest" description="Disordered" evidence="1">
    <location>
        <begin position="1"/>
        <end position="20"/>
    </location>
</feature>
<dbReference type="PANTHER" id="PTHR23150:SF19">
    <property type="entry name" value="FORMYLGLYCINE-GENERATING ENZYME"/>
    <property type="match status" value="1"/>
</dbReference>
<sequence length="325" mass="34385">MGLTVAPFAGPATTPSGGVPGADPTLLAAIPGGRAALGDHFGDGYAGDGEGPVHEVQVSAFRLGTTTVTNAAFATFVDATGHRTTAEAEGYSAVFHTDVAAKVADVLGYSPATPWWVGVRGADWRHPEGPRSGIEDRADHPVVHVSHDDALAYARWAGRRLPTEAEWEYAARGGLAGKRYPWGDELMAGDTGEEWQVNIFQGSFPATNTAADGWTTTAPVTAYRPNGYGLHQMVGNVWEWCSDWFDPTAYDARATRDPRGPASGTVRVMRGGSFLCHDSYCNRYRVAARSAAPPDSTASNLGFRCAADSATDAVTDVATDKENHA</sequence>
<reference evidence="4" key="1">
    <citation type="journal article" date="2019" name="Int. J. Syst. Evol. Microbiol.">
        <title>The Global Catalogue of Microorganisms (GCM) 10K type strain sequencing project: providing services to taxonomists for standard genome sequencing and annotation.</title>
        <authorList>
            <consortium name="The Broad Institute Genomics Platform"/>
            <consortium name="The Broad Institute Genome Sequencing Center for Infectious Disease"/>
            <person name="Wu L."/>
            <person name="Ma J."/>
        </authorList>
    </citation>
    <scope>NUCLEOTIDE SEQUENCE [LARGE SCALE GENOMIC DNA]</scope>
    <source>
        <strain evidence="4">JCM 17460</strain>
    </source>
</reference>
<dbReference type="PANTHER" id="PTHR23150">
    <property type="entry name" value="SULFATASE MODIFYING FACTOR 1, 2"/>
    <property type="match status" value="1"/>
</dbReference>
<dbReference type="InterPro" id="IPR005532">
    <property type="entry name" value="SUMF_dom"/>
</dbReference>
<gene>
    <name evidence="3" type="ORF">GCM10022263_30020</name>
</gene>